<keyword evidence="3" id="KW-1185">Reference proteome</keyword>
<gene>
    <name evidence="2" type="ORF">Metli_1374</name>
</gene>
<evidence type="ECO:0008006" key="4">
    <source>
        <dbReference type="Google" id="ProtNLM"/>
    </source>
</evidence>
<accession>J0S0H5</accession>
<protein>
    <recommendedName>
        <fullName evidence="4">DUF1538 domain-containing protein</fullName>
    </recommendedName>
</protein>
<feature type="transmembrane region" description="Helical" evidence="1">
    <location>
        <begin position="144"/>
        <end position="162"/>
    </location>
</feature>
<dbReference type="PATRIC" id="fig|28892.9.peg.1486"/>
<keyword evidence="1" id="KW-0472">Membrane</keyword>
<name>J0S0H5_9EURY</name>
<evidence type="ECO:0000256" key="1">
    <source>
        <dbReference type="SAM" id="Phobius"/>
    </source>
</evidence>
<feature type="transmembrane region" description="Helical" evidence="1">
    <location>
        <begin position="77"/>
        <end position="96"/>
    </location>
</feature>
<dbReference type="InterPro" id="IPR011435">
    <property type="entry name" value="UmpAB"/>
</dbReference>
<feature type="transmembrane region" description="Helical" evidence="1">
    <location>
        <begin position="12"/>
        <end position="34"/>
    </location>
</feature>
<dbReference type="RefSeq" id="WP_004039070.1">
    <property type="nucleotide sequence ID" value="NZ_CM001555.1"/>
</dbReference>
<proteinExistence type="predicted"/>
<dbReference type="HOGENOM" id="CLU_026769_0_0_2"/>
<keyword evidence="1" id="KW-1133">Transmembrane helix</keyword>
<evidence type="ECO:0000313" key="2">
    <source>
        <dbReference type="EMBL" id="EJG07326.1"/>
    </source>
</evidence>
<organism evidence="2 3">
    <name type="scientific">Methanofollis liminatans DSM 4140</name>
    <dbReference type="NCBI Taxonomy" id="28892"/>
    <lineage>
        <taxon>Archaea</taxon>
        <taxon>Methanobacteriati</taxon>
        <taxon>Methanobacteriota</taxon>
        <taxon>Stenosarchaea group</taxon>
        <taxon>Methanomicrobia</taxon>
        <taxon>Methanomicrobiales</taxon>
        <taxon>Methanomicrobiaceae</taxon>
        <taxon>Methanofollis</taxon>
    </lineage>
</organism>
<dbReference type="Pfam" id="PF07556">
    <property type="entry name" value="DUF1538"/>
    <property type="match status" value="1"/>
</dbReference>
<feature type="transmembrane region" description="Helical" evidence="1">
    <location>
        <begin position="207"/>
        <end position="228"/>
    </location>
</feature>
<sequence length="231" mass="23846">MQDYKETFKEVLQAILPICIVILLLQVFLLGASVTEVLEFIFGAAMVVVGIALFLIGVKIGLLPMGEAIGAEMPKSGSLLIIVAVAFFFGFLTTVAEPDVRVLTMMIDSVSGGGIAQTPTILVIAVGVGFFVATAILRIIYRVPIMYLLAAGYGGVILLSFITPPEFLPIAFDAGGVTTGPITVPFILALGVGVTSVLGGRSALSDGFGLIGLASIGPILGVMLMGVVTAL</sequence>
<feature type="transmembrane region" description="Helical" evidence="1">
    <location>
        <begin position="116"/>
        <end position="137"/>
    </location>
</feature>
<keyword evidence="1" id="KW-0812">Transmembrane</keyword>
<dbReference type="EMBL" id="CM001555">
    <property type="protein sequence ID" value="EJG07326.1"/>
    <property type="molecule type" value="Genomic_DNA"/>
</dbReference>
<reference evidence="2 3" key="1">
    <citation type="submission" date="2011-08" db="EMBL/GenBank/DDBJ databases">
        <title>The complete genome of Methanofollis liminatans DSM 4140.</title>
        <authorList>
            <consortium name="US DOE Joint Genome Institute (JGI-PGF)"/>
            <person name="Lucas S."/>
            <person name="Han J."/>
            <person name="Lapidus A."/>
            <person name="Bruce D."/>
            <person name="Goodwin L."/>
            <person name="Pitluck S."/>
            <person name="Peters L."/>
            <person name="Kyrpides N."/>
            <person name="Mavromatis K."/>
            <person name="Ivanova N."/>
            <person name="Mikhailova N."/>
            <person name="Lu M."/>
            <person name="Detter J.C."/>
            <person name="Tapia R."/>
            <person name="Han C."/>
            <person name="Land M."/>
            <person name="Hauser L."/>
            <person name="Markowitz V."/>
            <person name="Cheng J.-F."/>
            <person name="Hugenholtz P."/>
            <person name="Woyke T."/>
            <person name="Wu D."/>
            <person name="Spring S."/>
            <person name="Schuler E."/>
            <person name="Brambilla E."/>
            <person name="Klenk H.-P."/>
            <person name="Eisen J.A."/>
        </authorList>
    </citation>
    <scope>NUCLEOTIDE SEQUENCE [LARGE SCALE GENOMIC DNA]</scope>
    <source>
        <strain evidence="2 3">DSM 4140</strain>
    </source>
</reference>
<evidence type="ECO:0000313" key="3">
    <source>
        <dbReference type="Proteomes" id="UP000005095"/>
    </source>
</evidence>
<dbReference type="AlphaFoldDB" id="J0S0H5"/>
<feature type="transmembrane region" description="Helical" evidence="1">
    <location>
        <begin position="182"/>
        <end position="200"/>
    </location>
</feature>
<feature type="transmembrane region" description="Helical" evidence="1">
    <location>
        <begin position="40"/>
        <end position="65"/>
    </location>
</feature>
<dbReference type="STRING" id="28892.Metli_1374"/>
<dbReference type="Proteomes" id="UP000005095">
    <property type="component" value="Chromosome"/>
</dbReference>